<evidence type="ECO:0000259" key="3">
    <source>
        <dbReference type="Pfam" id="PF08172"/>
    </source>
</evidence>
<keyword evidence="2" id="KW-1133">Transmembrane helix</keyword>
<evidence type="ECO:0000256" key="1">
    <source>
        <dbReference type="SAM" id="Coils"/>
    </source>
</evidence>
<sequence>RCNLLQEEVTRLTSALHEHKTLAAQLEKDLAAVNALSARFRGEGEGEASVLPVELVETPPPPAADSLLPIISSQRERFRQRNQDLEAANLQLLQQRHLAESEVERLRNDNIKLSSDVVENFYSSQYEQQLNPFATFSRQEHHRRYLDLGPVERITLRMGKWILSNRVLRAAAFLYGLLLHGLVFLVLFKLAQTETCKRDASWDCAAKFAEHMESVHSAEPHPRL</sequence>
<dbReference type="GO" id="GO:0000139">
    <property type="term" value="C:Golgi membrane"/>
    <property type="evidence" value="ECO:0007669"/>
    <property type="project" value="InterPro"/>
</dbReference>
<dbReference type="Proteomes" id="UP000014500">
    <property type="component" value="Unassembled WGS sequence"/>
</dbReference>
<protein>
    <recommendedName>
        <fullName evidence="3">CASP C-terminal domain-containing protein</fullName>
    </recommendedName>
</protein>
<organism evidence="4 5">
    <name type="scientific">Strigamia maritima</name>
    <name type="common">European centipede</name>
    <name type="synonym">Geophilus maritimus</name>
    <dbReference type="NCBI Taxonomy" id="126957"/>
    <lineage>
        <taxon>Eukaryota</taxon>
        <taxon>Metazoa</taxon>
        <taxon>Ecdysozoa</taxon>
        <taxon>Arthropoda</taxon>
        <taxon>Myriapoda</taxon>
        <taxon>Chilopoda</taxon>
        <taxon>Pleurostigmophora</taxon>
        <taxon>Geophilomorpha</taxon>
        <taxon>Linotaeniidae</taxon>
        <taxon>Strigamia</taxon>
    </lineage>
</organism>
<dbReference type="InterPro" id="IPR012955">
    <property type="entry name" value="CASP_C"/>
</dbReference>
<evidence type="ECO:0000256" key="2">
    <source>
        <dbReference type="SAM" id="Phobius"/>
    </source>
</evidence>
<accession>T1IJV6</accession>
<dbReference type="PhylomeDB" id="T1IJV6"/>
<feature type="coiled-coil region" evidence="1">
    <location>
        <begin position="75"/>
        <end position="116"/>
    </location>
</feature>
<evidence type="ECO:0000313" key="4">
    <source>
        <dbReference type="EnsemblMetazoa" id="SMAR001183-PA"/>
    </source>
</evidence>
<dbReference type="OMA" id="TSSICHF"/>
<dbReference type="GO" id="GO:0006891">
    <property type="term" value="P:intra-Golgi vesicle-mediated transport"/>
    <property type="evidence" value="ECO:0007669"/>
    <property type="project" value="InterPro"/>
</dbReference>
<dbReference type="Pfam" id="PF08172">
    <property type="entry name" value="CASP_C"/>
    <property type="match status" value="2"/>
</dbReference>
<keyword evidence="2" id="KW-0812">Transmembrane</keyword>
<reference evidence="4" key="2">
    <citation type="submission" date="2015-02" db="UniProtKB">
        <authorList>
            <consortium name="EnsemblMetazoa"/>
        </authorList>
    </citation>
    <scope>IDENTIFICATION</scope>
</reference>
<name>T1IJV6_STRMM</name>
<evidence type="ECO:0000313" key="5">
    <source>
        <dbReference type="Proteomes" id="UP000014500"/>
    </source>
</evidence>
<dbReference type="EMBL" id="JH430359">
    <property type="status" value="NOT_ANNOTATED_CDS"/>
    <property type="molecule type" value="Genomic_DNA"/>
</dbReference>
<dbReference type="eggNOG" id="KOG0963">
    <property type="taxonomic scope" value="Eukaryota"/>
</dbReference>
<keyword evidence="1" id="KW-0175">Coiled coil</keyword>
<feature type="transmembrane region" description="Helical" evidence="2">
    <location>
        <begin position="167"/>
        <end position="188"/>
    </location>
</feature>
<dbReference type="HOGENOM" id="CLU_069218_0_0_1"/>
<dbReference type="STRING" id="126957.T1IJV6"/>
<dbReference type="AlphaFoldDB" id="T1IJV6"/>
<reference evidence="5" key="1">
    <citation type="submission" date="2011-05" db="EMBL/GenBank/DDBJ databases">
        <authorList>
            <person name="Richards S.R."/>
            <person name="Qu J."/>
            <person name="Jiang H."/>
            <person name="Jhangiani S.N."/>
            <person name="Agravi P."/>
            <person name="Goodspeed R."/>
            <person name="Gross S."/>
            <person name="Mandapat C."/>
            <person name="Jackson L."/>
            <person name="Mathew T."/>
            <person name="Pu L."/>
            <person name="Thornton R."/>
            <person name="Saada N."/>
            <person name="Wilczek-Boney K.B."/>
            <person name="Lee S."/>
            <person name="Kovar C."/>
            <person name="Wu Y."/>
            <person name="Scherer S.E."/>
            <person name="Worley K.C."/>
            <person name="Muzny D.M."/>
            <person name="Gibbs R."/>
        </authorList>
    </citation>
    <scope>NUCLEOTIDE SEQUENCE</scope>
    <source>
        <strain evidence="5">Brora</strain>
    </source>
</reference>
<proteinExistence type="predicted"/>
<feature type="domain" description="CASP C-terminal" evidence="3">
    <location>
        <begin position="5"/>
        <end position="113"/>
    </location>
</feature>
<feature type="domain" description="CASP C-terminal" evidence="3">
    <location>
        <begin position="118"/>
        <end position="193"/>
    </location>
</feature>
<keyword evidence="5" id="KW-1185">Reference proteome</keyword>
<dbReference type="EnsemblMetazoa" id="SMAR001183-RA">
    <property type="protein sequence ID" value="SMAR001183-PA"/>
    <property type="gene ID" value="SMAR001183"/>
</dbReference>
<keyword evidence="2" id="KW-0472">Membrane</keyword>